<dbReference type="Proteomes" id="UP000319818">
    <property type="component" value="Unassembled WGS sequence"/>
</dbReference>
<dbReference type="RefSeq" id="WP_211362087.1">
    <property type="nucleotide sequence ID" value="NZ_VFPH01000001.1"/>
</dbReference>
<reference evidence="3 4" key="1">
    <citation type="submission" date="2019-06" db="EMBL/GenBank/DDBJ databases">
        <title>Sequencing the genomes of 1000 actinobacteria strains.</title>
        <authorList>
            <person name="Klenk H.-P."/>
        </authorList>
    </citation>
    <scope>NUCLEOTIDE SEQUENCE [LARGE SCALE GENOMIC DNA]</scope>
    <source>
        <strain evidence="3 4">DSM 45511</strain>
    </source>
</reference>
<keyword evidence="2" id="KW-0812">Transmembrane</keyword>
<evidence type="ECO:0000313" key="3">
    <source>
        <dbReference type="EMBL" id="TQM44093.1"/>
    </source>
</evidence>
<feature type="transmembrane region" description="Helical" evidence="2">
    <location>
        <begin position="37"/>
        <end position="56"/>
    </location>
</feature>
<feature type="region of interest" description="Disordered" evidence="1">
    <location>
        <begin position="61"/>
        <end position="91"/>
    </location>
</feature>
<protein>
    <submittedName>
        <fullName evidence="3">Uncharacterized protein</fullName>
    </submittedName>
</protein>
<dbReference type="AlphaFoldDB" id="A0A543GDE6"/>
<sequence length="91" mass="9729">MAPEKREWSVPGPIRALLWWPGVAFVLVMVAPEAAAAGIAASGAALMMLGAVVPIVSRRLRRPRPTPPRSIDDRPTVEMPTVEIPPVGRVA</sequence>
<evidence type="ECO:0000256" key="2">
    <source>
        <dbReference type="SAM" id="Phobius"/>
    </source>
</evidence>
<name>A0A543GDE6_9PSEU</name>
<accession>A0A543GDE6</accession>
<keyword evidence="2" id="KW-1133">Transmembrane helix</keyword>
<feature type="transmembrane region" description="Helical" evidence="2">
    <location>
        <begin position="12"/>
        <end position="31"/>
    </location>
</feature>
<evidence type="ECO:0000313" key="4">
    <source>
        <dbReference type="Proteomes" id="UP000319818"/>
    </source>
</evidence>
<gene>
    <name evidence="3" type="ORF">FB388_1454</name>
</gene>
<proteinExistence type="predicted"/>
<evidence type="ECO:0000256" key="1">
    <source>
        <dbReference type="SAM" id="MobiDB-lite"/>
    </source>
</evidence>
<keyword evidence="4" id="KW-1185">Reference proteome</keyword>
<organism evidence="3 4">
    <name type="scientific">Pseudonocardia cypriaca</name>
    <dbReference type="NCBI Taxonomy" id="882449"/>
    <lineage>
        <taxon>Bacteria</taxon>
        <taxon>Bacillati</taxon>
        <taxon>Actinomycetota</taxon>
        <taxon>Actinomycetes</taxon>
        <taxon>Pseudonocardiales</taxon>
        <taxon>Pseudonocardiaceae</taxon>
        <taxon>Pseudonocardia</taxon>
    </lineage>
</organism>
<comment type="caution">
    <text evidence="3">The sequence shown here is derived from an EMBL/GenBank/DDBJ whole genome shotgun (WGS) entry which is preliminary data.</text>
</comment>
<keyword evidence="2" id="KW-0472">Membrane</keyword>
<dbReference type="EMBL" id="VFPH01000001">
    <property type="protein sequence ID" value="TQM44093.1"/>
    <property type="molecule type" value="Genomic_DNA"/>
</dbReference>